<organism evidence="1 2">
    <name type="scientific">Streptomyces sanyensis</name>
    <dbReference type="NCBI Taxonomy" id="568869"/>
    <lineage>
        <taxon>Bacteria</taxon>
        <taxon>Bacillati</taxon>
        <taxon>Actinomycetota</taxon>
        <taxon>Actinomycetes</taxon>
        <taxon>Kitasatosporales</taxon>
        <taxon>Streptomycetaceae</taxon>
        <taxon>Streptomyces</taxon>
    </lineage>
</organism>
<name>A0ABP9BGS7_9ACTN</name>
<evidence type="ECO:0000313" key="1">
    <source>
        <dbReference type="EMBL" id="GAA4793850.1"/>
    </source>
</evidence>
<evidence type="ECO:0000313" key="2">
    <source>
        <dbReference type="Proteomes" id="UP001501147"/>
    </source>
</evidence>
<dbReference type="EMBL" id="BAABJV010000022">
    <property type="protein sequence ID" value="GAA4793850.1"/>
    <property type="molecule type" value="Genomic_DNA"/>
</dbReference>
<reference evidence="2" key="1">
    <citation type="journal article" date="2019" name="Int. J. Syst. Evol. Microbiol.">
        <title>The Global Catalogue of Microorganisms (GCM) 10K type strain sequencing project: providing services to taxonomists for standard genome sequencing and annotation.</title>
        <authorList>
            <consortium name="The Broad Institute Genomics Platform"/>
            <consortium name="The Broad Institute Genome Sequencing Center for Infectious Disease"/>
            <person name="Wu L."/>
            <person name="Ma J."/>
        </authorList>
    </citation>
    <scope>NUCLEOTIDE SEQUENCE [LARGE SCALE GENOMIC DNA]</scope>
    <source>
        <strain evidence="2">JCM 18324</strain>
    </source>
</reference>
<gene>
    <name evidence="1" type="ORF">GCM10023329_52890</name>
</gene>
<accession>A0ABP9BGS7</accession>
<dbReference type="Proteomes" id="UP001501147">
    <property type="component" value="Unassembled WGS sequence"/>
</dbReference>
<comment type="caution">
    <text evidence="1">The sequence shown here is derived from an EMBL/GenBank/DDBJ whole genome shotgun (WGS) entry which is preliminary data.</text>
</comment>
<sequence length="96" mass="9709">MLYPLSYEGRGPWVPGRAVGIFGGETGPVVRRWGGGLPGMPRAGTAGITGRPTDSVADAVCRHGASCPPMSGGGAPAAQKVAEDCRDSAVMHDTGM</sequence>
<keyword evidence="2" id="KW-1185">Reference proteome</keyword>
<protein>
    <submittedName>
        <fullName evidence="1">Uncharacterized protein</fullName>
    </submittedName>
</protein>
<proteinExistence type="predicted"/>